<evidence type="ECO:0000313" key="2">
    <source>
        <dbReference type="Proteomes" id="UP001155546"/>
    </source>
</evidence>
<dbReference type="EMBL" id="JAMTCD010000027">
    <property type="protein sequence ID" value="MCT7943316.1"/>
    <property type="molecule type" value="Genomic_DNA"/>
</dbReference>
<sequence length="149" mass="17077">MSLFRSIGRQWDKSAFADKIAKKLQSHREICALFVGATSIETVANLVSAFTYDEAQKPLEQNLNDAMMLQLLFDSFRQLIGKQIDLGELSQAEHLIVQATKVYADIVELEEDSEALTRVVEQVRSLSKQLEALQKYQRNQHRSMVVNRY</sequence>
<keyword evidence="2" id="KW-1185">Reference proteome</keyword>
<dbReference type="RefSeq" id="WP_261299653.1">
    <property type="nucleotide sequence ID" value="NZ_JAMTCD010000027.1"/>
</dbReference>
<accession>A0A9X2WQA3</accession>
<protein>
    <submittedName>
        <fullName evidence="1">Uncharacterized protein</fullName>
    </submittedName>
</protein>
<dbReference type="AlphaFoldDB" id="A0A9X2WQA3"/>
<name>A0A9X2WQA3_9GAMM</name>
<proteinExistence type="predicted"/>
<dbReference type="Proteomes" id="UP001155546">
    <property type="component" value="Unassembled WGS sequence"/>
</dbReference>
<organism evidence="1 2">
    <name type="scientific">Shewanella holmiensis</name>
    <dbReference type="NCBI Taxonomy" id="2952222"/>
    <lineage>
        <taxon>Bacteria</taxon>
        <taxon>Pseudomonadati</taxon>
        <taxon>Pseudomonadota</taxon>
        <taxon>Gammaproteobacteria</taxon>
        <taxon>Alteromonadales</taxon>
        <taxon>Shewanellaceae</taxon>
        <taxon>Shewanella</taxon>
    </lineage>
</organism>
<comment type="caution">
    <text evidence="1">The sequence shown here is derived from an EMBL/GenBank/DDBJ whole genome shotgun (WGS) entry which is preliminary data.</text>
</comment>
<gene>
    <name evidence="1" type="ORF">NE535_16230</name>
</gene>
<reference evidence="1" key="1">
    <citation type="journal article" date="2023" name="Int. J. Syst. Evol. Microbiol.">
        <title>&lt;i&gt;Shewanella septentrionalis&lt;/i&gt; sp. nov. and &lt;i&gt;Shewanella holmiensis&lt;/i&gt; sp. nov., isolated from Baltic Sea water and sediments.</title>
        <authorList>
            <person name="Martin-Rodriguez A.J."/>
            <person name="Thorell K."/>
            <person name="Joffre E."/>
            <person name="Jensie-Markopoulos S."/>
            <person name="Moore E.R.B."/>
            <person name="Sjoling A."/>
        </authorList>
    </citation>
    <scope>NUCLEOTIDE SEQUENCE</scope>
    <source>
        <strain evidence="1">SP1S2-7</strain>
    </source>
</reference>
<evidence type="ECO:0000313" key="1">
    <source>
        <dbReference type="EMBL" id="MCT7943316.1"/>
    </source>
</evidence>